<evidence type="ECO:0000256" key="6">
    <source>
        <dbReference type="ARBA" id="ARBA00022692"/>
    </source>
</evidence>
<feature type="region of interest" description="Disordered" evidence="13">
    <location>
        <begin position="460"/>
        <end position="499"/>
    </location>
</feature>
<evidence type="ECO:0000313" key="15">
    <source>
        <dbReference type="EMBL" id="CAF9941155.1"/>
    </source>
</evidence>
<evidence type="ECO:0000313" key="16">
    <source>
        <dbReference type="Proteomes" id="UP000664534"/>
    </source>
</evidence>
<feature type="transmembrane region" description="Helical" evidence="14">
    <location>
        <begin position="219"/>
        <end position="241"/>
    </location>
</feature>
<keyword evidence="10" id="KW-0594">Phospholipid biosynthesis</keyword>
<evidence type="ECO:0000256" key="12">
    <source>
        <dbReference type="ARBA" id="ARBA00023315"/>
    </source>
</evidence>
<dbReference type="EMBL" id="CAJPDT010000142">
    <property type="protein sequence ID" value="CAF9941155.1"/>
    <property type="molecule type" value="Genomic_DNA"/>
</dbReference>
<comment type="similarity">
    <text evidence="2">Belongs to the GPC1 family.</text>
</comment>
<dbReference type="GO" id="GO:0006656">
    <property type="term" value="P:phosphatidylcholine biosynthetic process"/>
    <property type="evidence" value="ECO:0007669"/>
    <property type="project" value="TreeGrafter"/>
</dbReference>
<dbReference type="Proteomes" id="UP000664534">
    <property type="component" value="Unassembled WGS sequence"/>
</dbReference>
<keyword evidence="16" id="KW-1185">Reference proteome</keyword>
<keyword evidence="6 14" id="KW-0812">Transmembrane</keyword>
<dbReference type="Pfam" id="PF10998">
    <property type="entry name" value="DUF2838"/>
    <property type="match status" value="1"/>
</dbReference>
<keyword evidence="4" id="KW-0444">Lipid biosynthesis</keyword>
<reference evidence="15" key="1">
    <citation type="submission" date="2021-03" db="EMBL/GenBank/DDBJ databases">
        <authorList>
            <person name="Tagirdzhanova G."/>
        </authorList>
    </citation>
    <scope>NUCLEOTIDE SEQUENCE</scope>
</reference>
<evidence type="ECO:0000256" key="2">
    <source>
        <dbReference type="ARBA" id="ARBA00006675"/>
    </source>
</evidence>
<keyword evidence="9 14" id="KW-0472">Membrane</keyword>
<feature type="transmembrane region" description="Helical" evidence="14">
    <location>
        <begin position="247"/>
        <end position="266"/>
    </location>
</feature>
<dbReference type="OrthoDB" id="406287at2759"/>
<evidence type="ECO:0000256" key="7">
    <source>
        <dbReference type="ARBA" id="ARBA00022989"/>
    </source>
</evidence>
<organism evidence="15 16">
    <name type="scientific">Imshaugia aleurites</name>
    <dbReference type="NCBI Taxonomy" id="172621"/>
    <lineage>
        <taxon>Eukaryota</taxon>
        <taxon>Fungi</taxon>
        <taxon>Dikarya</taxon>
        <taxon>Ascomycota</taxon>
        <taxon>Pezizomycotina</taxon>
        <taxon>Lecanoromycetes</taxon>
        <taxon>OSLEUM clade</taxon>
        <taxon>Lecanoromycetidae</taxon>
        <taxon>Lecanorales</taxon>
        <taxon>Lecanorineae</taxon>
        <taxon>Parmeliaceae</taxon>
        <taxon>Imshaugia</taxon>
    </lineage>
</organism>
<evidence type="ECO:0000256" key="4">
    <source>
        <dbReference type="ARBA" id="ARBA00022516"/>
    </source>
</evidence>
<keyword evidence="5" id="KW-0808">Transferase</keyword>
<evidence type="ECO:0000256" key="8">
    <source>
        <dbReference type="ARBA" id="ARBA00023098"/>
    </source>
</evidence>
<accession>A0A8H3J5H8</accession>
<dbReference type="PANTHER" id="PTHR31201:SF1">
    <property type="entry name" value="GLYCEROPHOSPHOCHOLINE ACYLTRANSFERASE 1"/>
    <property type="match status" value="1"/>
</dbReference>
<feature type="region of interest" description="Disordered" evidence="13">
    <location>
        <begin position="18"/>
        <end position="63"/>
    </location>
</feature>
<dbReference type="InterPro" id="IPR021261">
    <property type="entry name" value="GPCAT"/>
</dbReference>
<comment type="caution">
    <text evidence="15">The sequence shown here is derived from an EMBL/GenBank/DDBJ whole genome shotgun (WGS) entry which is preliminary data.</text>
</comment>
<keyword evidence="11" id="KW-1208">Phospholipid metabolism</keyword>
<dbReference type="GO" id="GO:0016746">
    <property type="term" value="F:acyltransferase activity"/>
    <property type="evidence" value="ECO:0007669"/>
    <property type="project" value="UniProtKB-KW"/>
</dbReference>
<keyword evidence="8" id="KW-0443">Lipid metabolism</keyword>
<feature type="transmembrane region" description="Helical" evidence="14">
    <location>
        <begin position="326"/>
        <end position="347"/>
    </location>
</feature>
<evidence type="ECO:0000256" key="11">
    <source>
        <dbReference type="ARBA" id="ARBA00023264"/>
    </source>
</evidence>
<proteinExistence type="inferred from homology"/>
<evidence type="ECO:0000256" key="5">
    <source>
        <dbReference type="ARBA" id="ARBA00022679"/>
    </source>
</evidence>
<comment type="subcellular location">
    <subcellularLocation>
        <location evidence="1">Membrane</location>
        <topology evidence="1">Multi-pass membrane protein</topology>
    </subcellularLocation>
</comment>
<keyword evidence="7 14" id="KW-1133">Transmembrane helix</keyword>
<evidence type="ECO:0000256" key="14">
    <source>
        <dbReference type="SAM" id="Phobius"/>
    </source>
</evidence>
<feature type="compositionally biased region" description="Polar residues" evidence="13">
    <location>
        <begin position="21"/>
        <end position="35"/>
    </location>
</feature>
<evidence type="ECO:0000256" key="3">
    <source>
        <dbReference type="ARBA" id="ARBA00019082"/>
    </source>
</evidence>
<evidence type="ECO:0000256" key="13">
    <source>
        <dbReference type="SAM" id="MobiDB-lite"/>
    </source>
</evidence>
<feature type="transmembrane region" description="Helical" evidence="14">
    <location>
        <begin position="419"/>
        <end position="437"/>
    </location>
</feature>
<feature type="transmembrane region" description="Helical" evidence="14">
    <location>
        <begin position="172"/>
        <end position="189"/>
    </location>
</feature>
<keyword evidence="12" id="KW-0012">Acyltransferase</keyword>
<dbReference type="PANTHER" id="PTHR31201">
    <property type="entry name" value="OS01G0585100 PROTEIN"/>
    <property type="match status" value="1"/>
</dbReference>
<feature type="compositionally biased region" description="Polar residues" evidence="13">
    <location>
        <begin position="460"/>
        <end position="469"/>
    </location>
</feature>
<evidence type="ECO:0000256" key="10">
    <source>
        <dbReference type="ARBA" id="ARBA00023209"/>
    </source>
</evidence>
<protein>
    <recommendedName>
        <fullName evidence="3">Glycerophosphocholine acyltransferase 1</fullName>
    </recommendedName>
</protein>
<feature type="compositionally biased region" description="Low complexity" evidence="13">
    <location>
        <begin position="45"/>
        <end position="58"/>
    </location>
</feature>
<dbReference type="GO" id="GO:0016020">
    <property type="term" value="C:membrane"/>
    <property type="evidence" value="ECO:0007669"/>
    <property type="project" value="UniProtKB-SubCell"/>
</dbReference>
<evidence type="ECO:0000256" key="1">
    <source>
        <dbReference type="ARBA" id="ARBA00004141"/>
    </source>
</evidence>
<dbReference type="AlphaFoldDB" id="A0A8H3J5H8"/>
<gene>
    <name evidence="15" type="ORF">IMSHALPRED_002452</name>
</gene>
<feature type="transmembrane region" description="Helical" evidence="14">
    <location>
        <begin position="397"/>
        <end position="413"/>
    </location>
</feature>
<name>A0A8H3J5H8_9LECA</name>
<evidence type="ECO:0000256" key="9">
    <source>
        <dbReference type="ARBA" id="ARBA00023136"/>
    </source>
</evidence>
<sequence length="526" mass="60438">MPDVTGIAKSRTEAVLFDDNLSPSTQGSCTSSANAGSPLLDSKTPELSSPMPSPNLLSRNASTSDFSSYQEEWENPLETLTVFDLLDNLALPSRLEKWQTKLSAQTERVRRQREKIKSSTSNAKDRVVEEWRRRLPPPDEQLDKYRKRMSDSVNRLGSRWHDTKAVTAREKLSFIAGVLNIFISGYLIGGHPDLFYLWFTAQLCYFMPIRFYTYHKRGYHYFLADMCYFVNFLLLLTIWVAPRSKRLFISTYCLAYGNNAVAIAMWRNSMVFHSLDKVTSLFIHIMPPVTLHCLVHLTPPHIQLARFPGIHAIAQSSPDSAMHYSLLGMMVWSTVPYAVWQLSYHFFITVRRREKIAAGRPTSFTWLRKSYAKSWIGRLILGLPETLQEPAFMLTQYLYALGSMLPCPIWFWYRWPSAIFLLSLFIWSIYNGATYYIDVFGTRFQKELEQMKKDVAKWQTSPDTFSSPLMTPKAEDGSVTPQQQRSTDERSGKSESSIDQIPLLDAQYEGSSGVEQFADEGVRERK</sequence>